<gene>
    <name evidence="1" type="ORF">HPULCUR_005089</name>
</gene>
<reference evidence="1 2" key="1">
    <citation type="submission" date="2024-04" db="EMBL/GenBank/DDBJ databases">
        <title>genome sequences of Mucor flavus KT1a and Helicostylum pulchrum KT1b strains isolation_sourced from the surface of a dry-aged beef.</title>
        <authorList>
            <person name="Toyotome T."/>
            <person name="Hosono M."/>
            <person name="Torimaru M."/>
            <person name="Fukuda K."/>
            <person name="Mikami N."/>
        </authorList>
    </citation>
    <scope>NUCLEOTIDE SEQUENCE [LARGE SCALE GENOMIC DNA]</scope>
    <source>
        <strain evidence="1 2">KT1b</strain>
    </source>
</reference>
<accession>A0ABP9Y062</accession>
<name>A0ABP9Y062_9FUNG</name>
<evidence type="ECO:0000313" key="1">
    <source>
        <dbReference type="EMBL" id="GAA5799672.1"/>
    </source>
</evidence>
<dbReference type="InterPro" id="IPR001356">
    <property type="entry name" value="HD"/>
</dbReference>
<protein>
    <submittedName>
        <fullName evidence="1">Uncharacterized protein</fullName>
    </submittedName>
</protein>
<organism evidence="1 2">
    <name type="scientific">Helicostylum pulchrum</name>
    <dbReference type="NCBI Taxonomy" id="562976"/>
    <lineage>
        <taxon>Eukaryota</taxon>
        <taxon>Fungi</taxon>
        <taxon>Fungi incertae sedis</taxon>
        <taxon>Mucoromycota</taxon>
        <taxon>Mucoromycotina</taxon>
        <taxon>Mucoromycetes</taxon>
        <taxon>Mucorales</taxon>
        <taxon>Mucorineae</taxon>
        <taxon>Mucoraceae</taxon>
        <taxon>Helicostylum</taxon>
    </lineage>
</organism>
<proteinExistence type="predicted"/>
<evidence type="ECO:0000313" key="2">
    <source>
        <dbReference type="Proteomes" id="UP001476247"/>
    </source>
</evidence>
<dbReference type="Proteomes" id="UP001476247">
    <property type="component" value="Unassembled WGS sequence"/>
</dbReference>
<dbReference type="CDD" id="cd00086">
    <property type="entry name" value="homeodomain"/>
    <property type="match status" value="1"/>
</dbReference>
<keyword evidence="2" id="KW-1185">Reference proteome</keyword>
<sequence>MYTSSVSVFFYVCTNDTVLLKATAMQKSACYERLNEARPTAIVYLVALPKPKRFTSEQTIDVLAFRFETASKRVRAWLGNRRYTDKEEYVTSIVRKQQFAPEETSAPEVKFGYSSYPSSEDVNELAAQFGTTPERIKVCLD</sequence>
<comment type="caution">
    <text evidence="1">The sequence shown here is derived from an EMBL/GenBank/DDBJ whole genome shotgun (WGS) entry which is preliminary data.</text>
</comment>
<dbReference type="EMBL" id="BAABUJ010000013">
    <property type="protein sequence ID" value="GAA5799672.1"/>
    <property type="molecule type" value="Genomic_DNA"/>
</dbReference>